<proteinExistence type="predicted"/>
<feature type="region of interest" description="Disordered" evidence="1">
    <location>
        <begin position="1"/>
        <end position="22"/>
    </location>
</feature>
<name>A0A5B7GLD1_PORTR</name>
<organism evidence="2 3">
    <name type="scientific">Portunus trituberculatus</name>
    <name type="common">Swimming crab</name>
    <name type="synonym">Neptunus trituberculatus</name>
    <dbReference type="NCBI Taxonomy" id="210409"/>
    <lineage>
        <taxon>Eukaryota</taxon>
        <taxon>Metazoa</taxon>
        <taxon>Ecdysozoa</taxon>
        <taxon>Arthropoda</taxon>
        <taxon>Crustacea</taxon>
        <taxon>Multicrustacea</taxon>
        <taxon>Malacostraca</taxon>
        <taxon>Eumalacostraca</taxon>
        <taxon>Eucarida</taxon>
        <taxon>Decapoda</taxon>
        <taxon>Pleocyemata</taxon>
        <taxon>Brachyura</taxon>
        <taxon>Eubrachyura</taxon>
        <taxon>Portunoidea</taxon>
        <taxon>Portunidae</taxon>
        <taxon>Portuninae</taxon>
        <taxon>Portunus</taxon>
    </lineage>
</organism>
<dbReference type="EMBL" id="VSRR010014678">
    <property type="protein sequence ID" value="MPC57304.1"/>
    <property type="molecule type" value="Genomic_DNA"/>
</dbReference>
<sequence>MSASGGQPHLSYTSAPNATARPGVPLPLKFVALPELRSVIGFERVLALSLLSLSLAPRLLSSALLSSKGLQLK</sequence>
<feature type="compositionally biased region" description="Polar residues" evidence="1">
    <location>
        <begin position="1"/>
        <end position="17"/>
    </location>
</feature>
<evidence type="ECO:0000256" key="1">
    <source>
        <dbReference type="SAM" id="MobiDB-lite"/>
    </source>
</evidence>
<comment type="caution">
    <text evidence="2">The sequence shown here is derived from an EMBL/GenBank/DDBJ whole genome shotgun (WGS) entry which is preliminary data.</text>
</comment>
<protein>
    <submittedName>
        <fullName evidence="2">Uncharacterized protein</fullName>
    </submittedName>
</protein>
<reference evidence="2 3" key="1">
    <citation type="submission" date="2019-05" db="EMBL/GenBank/DDBJ databases">
        <title>Another draft genome of Portunus trituberculatus and its Hox gene families provides insights of decapod evolution.</title>
        <authorList>
            <person name="Jeong J.-H."/>
            <person name="Song I."/>
            <person name="Kim S."/>
            <person name="Choi T."/>
            <person name="Kim D."/>
            <person name="Ryu S."/>
            <person name="Kim W."/>
        </authorList>
    </citation>
    <scope>NUCLEOTIDE SEQUENCE [LARGE SCALE GENOMIC DNA]</scope>
    <source>
        <tissue evidence="2">Muscle</tissue>
    </source>
</reference>
<dbReference type="AlphaFoldDB" id="A0A5B7GLD1"/>
<gene>
    <name evidence="2" type="ORF">E2C01_051281</name>
</gene>
<dbReference type="Proteomes" id="UP000324222">
    <property type="component" value="Unassembled WGS sequence"/>
</dbReference>
<accession>A0A5B7GLD1</accession>
<evidence type="ECO:0000313" key="3">
    <source>
        <dbReference type="Proteomes" id="UP000324222"/>
    </source>
</evidence>
<keyword evidence="3" id="KW-1185">Reference proteome</keyword>
<evidence type="ECO:0000313" key="2">
    <source>
        <dbReference type="EMBL" id="MPC57304.1"/>
    </source>
</evidence>